<dbReference type="Gene3D" id="3.30.360.80">
    <property type="match status" value="1"/>
</dbReference>
<evidence type="ECO:0000256" key="10">
    <source>
        <dbReference type="SAM" id="Coils"/>
    </source>
</evidence>
<dbReference type="GO" id="GO:0004386">
    <property type="term" value="F:helicase activity"/>
    <property type="evidence" value="ECO:0007669"/>
    <property type="project" value="UniProtKB-UniRule"/>
</dbReference>
<evidence type="ECO:0000256" key="4">
    <source>
        <dbReference type="ARBA" id="ARBA00022840"/>
    </source>
</evidence>
<dbReference type="Pfam" id="PF00176">
    <property type="entry name" value="SNF2-rel_dom"/>
    <property type="match status" value="1"/>
</dbReference>
<sequence>MTMSFFTLPLAFGARSVNILSFFKRETGSMAQQYQPGQRWISDSEAELGLGTVLAQDGRLLTVLYPATGETRQYALRNAPLTRVRFSPGDVITHFENWKMTVREVDDVDGLLVYHGLNAQNEVVTLPETQLSNFIQFRLATDRLFAGQIDQLSWFSLRYNTLEHTSRQLQSSLWGLGGVRAQPIAHQLHIAREVADRIAPRVLLADEVGLGKTIEAGLVIHRQLLSGRANRVLILVPENLQHQWLVEMRRRFNLQVALFDAERFMESDAGNPFEDTQLALVALEWLVEDEKAQDALFAAGWDLMVVDEAHHLVWHEDKASREYSLVEQLAEVIAGVLLLTATPEQLGQDSHFARLRLLDPNRFHDLKAFRAESENYRPVAQAVQELLDKGKLSAAAQETIHGFLGAEGDSLLASVNTGDEEAKSRLIRELLDRHGTGRVLFRNTRAAVQGFPERKLHQYPLPCPVEYLELPVGEHADLYPEVSFQSQSDVSEEERWWRFDPRVDWLIDTLKMLKRVKVLVICAHAETAMDLEDALRVRSGIPATVFHEGMNILERDRAAAYFADEEFGAQVLICSEIGSEGRNFQFSHHLVLFDLPSHPDLLEQRIGRLDRIGQKHTIELHVPFLETSPQARLFQWYHEALNAFLNTCPTGNALQHQFGPRLLPLLESGDDDEWQTLIDEARSERERLESELHTGRDRLLELNSGGAGEGEALVEAILDQDDQFSLPIYMETLFDAFGIDSEDHSENALILKPSEKMLDASFPLGDDEGVTITYDRNQALSREDMQFITWEHPMVQGGMDLVLSGSMGNTAVALIKNKALKPGTVLLELIYVSEVVAPRSLQLGRYLPPAALRCLLDPNGNDLAGRVSFNTLNDQLESVPRASANKFIQAQRDQLTPRINAGEEKITPKHAERVAEAQRRLAADTEEELARLTALQAVNPTVRDSELVALRTQREQGLAMLEKAALRLEAIRVLVAG</sequence>
<dbReference type="InterPro" id="IPR040766">
    <property type="entry name" value="Tudor_2_RapA"/>
</dbReference>
<keyword evidence="1 9" id="KW-0547">Nucleotide-binding</keyword>
<dbReference type="CDD" id="cd18011">
    <property type="entry name" value="DEXDc_RapA"/>
    <property type="match status" value="1"/>
</dbReference>
<dbReference type="InterPro" id="IPR057342">
    <property type="entry name" value="DEXDc_RapA"/>
</dbReference>
<feature type="binding site" evidence="9">
    <location>
        <begin position="206"/>
        <end position="213"/>
    </location>
    <ligand>
        <name>ATP</name>
        <dbReference type="ChEBI" id="CHEBI:30616"/>
    </ligand>
</feature>
<dbReference type="Gene3D" id="6.10.140.2230">
    <property type="match status" value="1"/>
</dbReference>
<evidence type="ECO:0000313" key="14">
    <source>
        <dbReference type="Proteomes" id="UP000050411"/>
    </source>
</evidence>
<comment type="caution">
    <text evidence="13">The sequence shown here is derived from an EMBL/GenBank/DDBJ whole genome shotgun (WGS) entry which is preliminary data.</text>
</comment>
<dbReference type="InterPro" id="IPR027417">
    <property type="entry name" value="P-loop_NTPase"/>
</dbReference>
<dbReference type="AlphaFoldDB" id="A0A0P9M5X3"/>
<dbReference type="InterPro" id="IPR049730">
    <property type="entry name" value="SNF2/RAD54-like_C"/>
</dbReference>
<dbReference type="EMBL" id="LJQB01000073">
    <property type="protein sequence ID" value="KPW83297.1"/>
    <property type="molecule type" value="Genomic_DNA"/>
</dbReference>
<dbReference type="Proteomes" id="UP000050411">
    <property type="component" value="Unassembled WGS sequence"/>
</dbReference>
<evidence type="ECO:0000256" key="9">
    <source>
        <dbReference type="HAMAP-Rule" id="MF_01821"/>
    </source>
</evidence>
<dbReference type="InterPro" id="IPR001650">
    <property type="entry name" value="Helicase_C-like"/>
</dbReference>
<dbReference type="GO" id="GO:0003677">
    <property type="term" value="F:DNA binding"/>
    <property type="evidence" value="ECO:0007669"/>
    <property type="project" value="UniProtKB-KW"/>
</dbReference>
<dbReference type="Pfam" id="PF18337">
    <property type="entry name" value="Tudor_RapA"/>
    <property type="match status" value="1"/>
</dbReference>
<keyword evidence="10" id="KW-0175">Coiled coil</keyword>
<gene>
    <name evidence="9" type="primary">rapA</name>
    <name evidence="13" type="ORF">ALO92_05067</name>
</gene>
<dbReference type="Pfam" id="PF00271">
    <property type="entry name" value="Helicase_C"/>
    <property type="match status" value="1"/>
</dbReference>
<dbReference type="Gene3D" id="3.40.50.10810">
    <property type="entry name" value="Tandem AAA-ATPase domain"/>
    <property type="match status" value="1"/>
</dbReference>
<feature type="domain" description="Helicase C-terminal" evidence="12">
    <location>
        <begin position="502"/>
        <end position="656"/>
    </location>
</feature>
<dbReference type="PANTHER" id="PTHR45766:SF6">
    <property type="entry name" value="SWI_SNF-RELATED MATRIX-ASSOCIATED ACTIN-DEPENDENT REGULATOR OF CHROMATIN SUBFAMILY A-LIKE PROTEIN 1"/>
    <property type="match status" value="1"/>
</dbReference>
<keyword evidence="5 9" id="KW-0805">Transcription regulation</keyword>
<evidence type="ECO:0000256" key="5">
    <source>
        <dbReference type="ARBA" id="ARBA00023015"/>
    </source>
</evidence>
<dbReference type="NCBIfam" id="NF003426">
    <property type="entry name" value="PRK04914.1"/>
    <property type="match status" value="1"/>
</dbReference>
<keyword evidence="3 9" id="KW-0347">Helicase</keyword>
<evidence type="ECO:0000313" key="13">
    <source>
        <dbReference type="EMBL" id="KPW83297.1"/>
    </source>
</evidence>
<evidence type="ECO:0000256" key="2">
    <source>
        <dbReference type="ARBA" id="ARBA00022801"/>
    </source>
</evidence>
<feature type="coiled-coil region" evidence="10">
    <location>
        <begin position="671"/>
        <end position="698"/>
    </location>
</feature>
<evidence type="ECO:0000256" key="6">
    <source>
        <dbReference type="ARBA" id="ARBA00023125"/>
    </source>
</evidence>
<dbReference type="GO" id="GO:0006355">
    <property type="term" value="P:regulation of DNA-templated transcription"/>
    <property type="evidence" value="ECO:0007669"/>
    <property type="project" value="UniProtKB-UniRule"/>
</dbReference>
<dbReference type="Gene3D" id="3.40.50.300">
    <property type="entry name" value="P-loop containing nucleotide triphosphate hydrolases"/>
    <property type="match status" value="1"/>
</dbReference>
<dbReference type="SMART" id="SM00490">
    <property type="entry name" value="HELICc"/>
    <property type="match status" value="1"/>
</dbReference>
<dbReference type="Gene3D" id="2.30.30.140">
    <property type="match status" value="1"/>
</dbReference>
<comment type="function">
    <text evidence="9">Transcription regulator that activates transcription by stimulating RNA polymerase (RNAP) recycling in case of stress conditions such as supercoiled DNA or high salt concentrations. Probably acts by releasing the RNAP, when it is trapped or immobilized on tightly supercoiled DNA. Does not activate transcription on linear DNA. Probably not involved in DNA repair.</text>
</comment>
<dbReference type="InterPro" id="IPR038718">
    <property type="entry name" value="SNF2-like_sf"/>
</dbReference>
<comment type="similarity">
    <text evidence="9">Belongs to the SNF2/RAD54 helicase family. RapA subfamily.</text>
</comment>
<dbReference type="HAMAP" id="MF_01821">
    <property type="entry name" value="Helicase_RapA"/>
    <property type="match status" value="1"/>
</dbReference>
<dbReference type="InterPro" id="IPR022737">
    <property type="entry name" value="RapA_C"/>
</dbReference>
<comment type="subunit">
    <text evidence="9">Interacts with the RNAP. Has a higher affinity for the core RNAP than for the holoenzyme. Its ATPase activity is stimulated by binding to RNAP.</text>
</comment>
<dbReference type="InterPro" id="IPR040765">
    <property type="entry name" value="Tudor_1_RapA"/>
</dbReference>
<dbReference type="InterPro" id="IPR023949">
    <property type="entry name" value="Helicase_RapA"/>
</dbReference>
<dbReference type="Pfam" id="PF18339">
    <property type="entry name" value="Tudor_1_RapA"/>
    <property type="match status" value="1"/>
</dbReference>
<dbReference type="Pfam" id="PF12137">
    <property type="entry name" value="RapA_C"/>
    <property type="match status" value="1"/>
</dbReference>
<proteinExistence type="inferred from homology"/>
<keyword evidence="6 9" id="KW-0238">DNA-binding</keyword>
<dbReference type="SUPFAM" id="SSF52540">
    <property type="entry name" value="P-loop containing nucleoside triphosphate hydrolases"/>
    <property type="match status" value="2"/>
</dbReference>
<dbReference type="Gene3D" id="6.10.140.1500">
    <property type="match status" value="1"/>
</dbReference>
<evidence type="ECO:0000256" key="3">
    <source>
        <dbReference type="ARBA" id="ARBA00022806"/>
    </source>
</evidence>
<dbReference type="GO" id="GO:0005524">
    <property type="term" value="F:ATP binding"/>
    <property type="evidence" value="ECO:0007669"/>
    <property type="project" value="UniProtKB-UniRule"/>
</dbReference>
<evidence type="ECO:0000256" key="8">
    <source>
        <dbReference type="ARBA" id="ARBA00023163"/>
    </source>
</evidence>
<protein>
    <recommendedName>
        <fullName evidence="9">RNA polymerase-associated protein RapA</fullName>
        <ecNumber evidence="9">3.6.4.-</ecNumber>
    </recommendedName>
    <alternativeName>
        <fullName evidence="9">ATP-dependent helicase HepA</fullName>
    </alternativeName>
</protein>
<keyword evidence="8 9" id="KW-0804">Transcription</keyword>
<feature type="domain" description="Helicase ATP-binding" evidence="11">
    <location>
        <begin position="193"/>
        <end position="361"/>
    </location>
</feature>
<evidence type="ECO:0000256" key="1">
    <source>
        <dbReference type="ARBA" id="ARBA00022741"/>
    </source>
</evidence>
<dbReference type="GO" id="GO:0016817">
    <property type="term" value="F:hydrolase activity, acting on acid anhydrides"/>
    <property type="evidence" value="ECO:0007669"/>
    <property type="project" value="InterPro"/>
</dbReference>
<dbReference type="InterPro" id="IPR000330">
    <property type="entry name" value="SNF2_N"/>
</dbReference>
<keyword evidence="7 9" id="KW-0010">Activator</keyword>
<organism evidence="13 14">
    <name type="scientific">Pseudomonas congelans</name>
    <dbReference type="NCBI Taxonomy" id="200452"/>
    <lineage>
        <taxon>Bacteria</taxon>
        <taxon>Pseudomonadati</taxon>
        <taxon>Pseudomonadota</taxon>
        <taxon>Gammaproteobacteria</taxon>
        <taxon>Pseudomonadales</taxon>
        <taxon>Pseudomonadaceae</taxon>
        <taxon>Pseudomonas</taxon>
    </lineage>
</organism>
<dbReference type="PATRIC" id="fig|200452.3.peg.3551"/>
<feature type="short sequence motif" description="DEAH box" evidence="9">
    <location>
        <begin position="307"/>
        <end position="310"/>
    </location>
</feature>
<dbReference type="EC" id="3.6.4.-" evidence="9"/>
<dbReference type="PROSITE" id="PS51194">
    <property type="entry name" value="HELICASE_CTER"/>
    <property type="match status" value="1"/>
</dbReference>
<dbReference type="InterPro" id="IPR014001">
    <property type="entry name" value="Helicase_ATP-bd"/>
</dbReference>
<evidence type="ECO:0000259" key="12">
    <source>
        <dbReference type="PROSITE" id="PS51194"/>
    </source>
</evidence>
<accession>A0A0P9M5X3</accession>
<dbReference type="Gene3D" id="2.30.30.930">
    <property type="match status" value="1"/>
</dbReference>
<evidence type="ECO:0000259" key="11">
    <source>
        <dbReference type="PROSITE" id="PS51192"/>
    </source>
</evidence>
<keyword evidence="4 9" id="KW-0067">ATP-binding</keyword>
<dbReference type="PROSITE" id="PS51192">
    <property type="entry name" value="HELICASE_ATP_BIND_1"/>
    <property type="match status" value="1"/>
</dbReference>
<evidence type="ECO:0000256" key="7">
    <source>
        <dbReference type="ARBA" id="ARBA00023159"/>
    </source>
</evidence>
<dbReference type="SMART" id="SM00487">
    <property type="entry name" value="DEXDc"/>
    <property type="match status" value="1"/>
</dbReference>
<name>A0A0P9M5X3_9PSED</name>
<reference evidence="13 14" key="1">
    <citation type="submission" date="2015-09" db="EMBL/GenBank/DDBJ databases">
        <title>Genome announcement of multiple Pseudomonas syringae strains.</title>
        <authorList>
            <person name="Thakur S."/>
            <person name="Wang P.W."/>
            <person name="Gong Y."/>
            <person name="Weir B.S."/>
            <person name="Guttman D.S."/>
        </authorList>
    </citation>
    <scope>NUCLEOTIDE SEQUENCE [LARGE SCALE GENOMIC DNA]</scope>
    <source>
        <strain evidence="13 14">ICMP19117</strain>
    </source>
</reference>
<keyword evidence="2 9" id="KW-0378">Hydrolase</keyword>
<dbReference type="CDD" id="cd18793">
    <property type="entry name" value="SF2_C_SNF"/>
    <property type="match status" value="1"/>
</dbReference>
<dbReference type="PANTHER" id="PTHR45766">
    <property type="entry name" value="DNA ANNEALING HELICASE AND ENDONUCLEASE ZRANB3 FAMILY MEMBER"/>
    <property type="match status" value="1"/>
</dbReference>